<dbReference type="SUPFAM" id="SSF53335">
    <property type="entry name" value="S-adenosyl-L-methionine-dependent methyltransferases"/>
    <property type="match status" value="1"/>
</dbReference>
<keyword evidence="2" id="KW-1185">Reference proteome</keyword>
<dbReference type="InterPro" id="IPR029063">
    <property type="entry name" value="SAM-dependent_MTases_sf"/>
</dbReference>
<name>A0A0A1TQV8_9HYPO</name>
<proteinExistence type="predicted"/>
<dbReference type="Gene3D" id="3.40.50.150">
    <property type="entry name" value="Vaccinia Virus protein VP39"/>
    <property type="match status" value="1"/>
</dbReference>
<reference evidence="1 2" key="1">
    <citation type="journal article" date="2015" name="Genome Announc.">
        <title>Draft Genome Sequence and Gene Annotation of the Entomopathogenic Fungus Verticillium hemipterigenum.</title>
        <authorList>
            <person name="Horn F."/>
            <person name="Habel A."/>
            <person name="Scharf D.H."/>
            <person name="Dworschak J."/>
            <person name="Brakhage A.A."/>
            <person name="Guthke R."/>
            <person name="Hertweck C."/>
            <person name="Linde J."/>
        </authorList>
    </citation>
    <scope>NUCLEOTIDE SEQUENCE [LARGE SCALE GENOMIC DNA]</scope>
</reference>
<dbReference type="HOGENOM" id="CLU_138739_0_0_1"/>
<dbReference type="OrthoDB" id="66144at2759"/>
<dbReference type="Proteomes" id="UP000039046">
    <property type="component" value="Unassembled WGS sequence"/>
</dbReference>
<evidence type="ECO:0008006" key="3">
    <source>
        <dbReference type="Google" id="ProtNLM"/>
    </source>
</evidence>
<accession>A0A0A1TQV8</accession>
<organism evidence="1 2">
    <name type="scientific">[Torrubiella] hemipterigena</name>
    <dbReference type="NCBI Taxonomy" id="1531966"/>
    <lineage>
        <taxon>Eukaryota</taxon>
        <taxon>Fungi</taxon>
        <taxon>Dikarya</taxon>
        <taxon>Ascomycota</taxon>
        <taxon>Pezizomycotina</taxon>
        <taxon>Sordariomycetes</taxon>
        <taxon>Hypocreomycetidae</taxon>
        <taxon>Hypocreales</taxon>
        <taxon>Clavicipitaceae</taxon>
        <taxon>Clavicipitaceae incertae sedis</taxon>
        <taxon>'Torrubiella' clade</taxon>
    </lineage>
</organism>
<gene>
    <name evidence="1" type="ORF">VHEMI09893</name>
</gene>
<sequence>MDVLSGWAYAVIIAQAFHRFTNEEALTEIHRVLKPEGKIGMIWNIEDYNQPPDWTTKYTWEENVNQQLIRLPTTGPGRFKDNLWYEVFDQPGAQALFTTPFSTVGSRINNTCYQKVRGCGKSSLFSSSSMVGTALVKYTEYILYSLPFPVSSTSFSFLGHFQ</sequence>
<dbReference type="STRING" id="1531966.A0A0A1TQV8"/>
<evidence type="ECO:0000313" key="1">
    <source>
        <dbReference type="EMBL" id="CEJ94355.1"/>
    </source>
</evidence>
<evidence type="ECO:0000313" key="2">
    <source>
        <dbReference type="Proteomes" id="UP000039046"/>
    </source>
</evidence>
<dbReference type="AlphaFoldDB" id="A0A0A1TQV8"/>
<dbReference type="EMBL" id="CDHN01000006">
    <property type="protein sequence ID" value="CEJ94355.1"/>
    <property type="molecule type" value="Genomic_DNA"/>
</dbReference>
<protein>
    <recommendedName>
        <fullName evidence="3">Methyltransferase type 11 domain-containing protein</fullName>
    </recommendedName>
</protein>